<dbReference type="SMART" id="SM00530">
    <property type="entry name" value="HTH_XRE"/>
    <property type="match status" value="1"/>
</dbReference>
<protein>
    <recommendedName>
        <fullName evidence="2">HTH cro/C1-type domain-containing protein</fullName>
    </recommendedName>
</protein>
<keyword evidence="1" id="KW-0238">DNA-binding</keyword>
<accession>A0ABP8LW09</accession>
<dbReference type="PANTHER" id="PTHR46797:SF1">
    <property type="entry name" value="METHYLPHOSPHONATE SYNTHASE"/>
    <property type="match status" value="1"/>
</dbReference>
<dbReference type="EMBL" id="BAABEY010000018">
    <property type="protein sequence ID" value="GAA4438382.1"/>
    <property type="molecule type" value="Genomic_DNA"/>
</dbReference>
<comment type="caution">
    <text evidence="3">The sequence shown here is derived from an EMBL/GenBank/DDBJ whole genome shotgun (WGS) entry which is preliminary data.</text>
</comment>
<organism evidence="3 4">
    <name type="scientific">Ravibacter arvi</name>
    <dbReference type="NCBI Taxonomy" id="2051041"/>
    <lineage>
        <taxon>Bacteria</taxon>
        <taxon>Pseudomonadati</taxon>
        <taxon>Bacteroidota</taxon>
        <taxon>Cytophagia</taxon>
        <taxon>Cytophagales</taxon>
        <taxon>Spirosomataceae</taxon>
        <taxon>Ravibacter</taxon>
    </lineage>
</organism>
<dbReference type="SUPFAM" id="SSF47413">
    <property type="entry name" value="lambda repressor-like DNA-binding domains"/>
    <property type="match status" value="1"/>
</dbReference>
<evidence type="ECO:0000259" key="2">
    <source>
        <dbReference type="PROSITE" id="PS50943"/>
    </source>
</evidence>
<sequence>MLFGLKLKQLRVDKKLSLGDLSAKSGLSVSYINEIEKGKKYPKPDKINALAGAMEVDADALISPKLSKRLEPITELLDSAILTELPLELFGIDPATLLQLLSEAPSKTSAFIGTLIEIARNYNMSVEQFYFSALRTYQEMYDNYFEDLEQEAERFLSEKGVPEEQLIDEKYLTALLTDEYHYQIQTLDDNGHPELDSVRSVMIPKKGHSLLLLNKRLSSDQRTFILGRELGYQFLNLKKRLFTTALVEAESFEQLLNNYFASYFASAILIKRSLLVSRLRDFFALETWQPERLLDMIAFFNTTPESFCYRTSNVFPKYFGINQLFFARFNGYPGHNRYDMTKELHLGRKHYPHTKKDEHYCRRWAALTILQELSEETDTKGKILCKAQLSQYADTGEKYLVVSFAKNMAPDIQNVSVNMGIFLDEATRAKIKFTSSPEFQVREVNGTCERCAIFSCKERMAAPVVLQKRNKTELLKNALKQLVSE</sequence>
<dbReference type="Pfam" id="PF01381">
    <property type="entry name" value="HTH_3"/>
    <property type="match status" value="1"/>
</dbReference>
<evidence type="ECO:0000313" key="3">
    <source>
        <dbReference type="EMBL" id="GAA4438382.1"/>
    </source>
</evidence>
<dbReference type="InterPro" id="IPR001387">
    <property type="entry name" value="Cro/C1-type_HTH"/>
</dbReference>
<gene>
    <name evidence="3" type="ORF">GCM10023091_18950</name>
</gene>
<dbReference type="CDD" id="cd00093">
    <property type="entry name" value="HTH_XRE"/>
    <property type="match status" value="1"/>
</dbReference>
<dbReference type="Proteomes" id="UP001501508">
    <property type="component" value="Unassembled WGS sequence"/>
</dbReference>
<keyword evidence="4" id="KW-1185">Reference proteome</keyword>
<dbReference type="Gene3D" id="1.10.260.40">
    <property type="entry name" value="lambda repressor-like DNA-binding domains"/>
    <property type="match status" value="1"/>
</dbReference>
<dbReference type="InterPro" id="IPR050807">
    <property type="entry name" value="TransReg_Diox_bact_type"/>
</dbReference>
<dbReference type="PROSITE" id="PS50943">
    <property type="entry name" value="HTH_CROC1"/>
    <property type="match status" value="1"/>
</dbReference>
<evidence type="ECO:0000256" key="1">
    <source>
        <dbReference type="ARBA" id="ARBA00023125"/>
    </source>
</evidence>
<dbReference type="PANTHER" id="PTHR46797">
    <property type="entry name" value="HTH-TYPE TRANSCRIPTIONAL REGULATOR"/>
    <property type="match status" value="1"/>
</dbReference>
<feature type="domain" description="HTH cro/C1-type" evidence="2">
    <location>
        <begin position="7"/>
        <end position="61"/>
    </location>
</feature>
<dbReference type="InterPro" id="IPR010982">
    <property type="entry name" value="Lambda_DNA-bd_dom_sf"/>
</dbReference>
<reference evidence="4" key="1">
    <citation type="journal article" date="2019" name="Int. J. Syst. Evol. Microbiol.">
        <title>The Global Catalogue of Microorganisms (GCM) 10K type strain sequencing project: providing services to taxonomists for standard genome sequencing and annotation.</title>
        <authorList>
            <consortium name="The Broad Institute Genomics Platform"/>
            <consortium name="The Broad Institute Genome Sequencing Center for Infectious Disease"/>
            <person name="Wu L."/>
            <person name="Ma J."/>
        </authorList>
    </citation>
    <scope>NUCLEOTIDE SEQUENCE [LARGE SCALE GENOMIC DNA]</scope>
    <source>
        <strain evidence="4">JCM 31920</strain>
    </source>
</reference>
<name>A0ABP8LW09_9BACT</name>
<proteinExistence type="predicted"/>
<evidence type="ECO:0000313" key="4">
    <source>
        <dbReference type="Proteomes" id="UP001501508"/>
    </source>
</evidence>